<dbReference type="EMBL" id="JARKIF010000018">
    <property type="protein sequence ID" value="KAJ7619470.1"/>
    <property type="molecule type" value="Genomic_DNA"/>
</dbReference>
<name>A0AAD7BFP5_9AGAR</name>
<dbReference type="AlphaFoldDB" id="A0AAD7BFP5"/>
<accession>A0AAD7BFP5</accession>
<organism evidence="1 2">
    <name type="scientific">Roridomyces roridus</name>
    <dbReference type="NCBI Taxonomy" id="1738132"/>
    <lineage>
        <taxon>Eukaryota</taxon>
        <taxon>Fungi</taxon>
        <taxon>Dikarya</taxon>
        <taxon>Basidiomycota</taxon>
        <taxon>Agaricomycotina</taxon>
        <taxon>Agaricomycetes</taxon>
        <taxon>Agaricomycetidae</taxon>
        <taxon>Agaricales</taxon>
        <taxon>Marasmiineae</taxon>
        <taxon>Mycenaceae</taxon>
        <taxon>Roridomyces</taxon>
    </lineage>
</organism>
<keyword evidence="2" id="KW-1185">Reference proteome</keyword>
<proteinExistence type="predicted"/>
<dbReference type="Proteomes" id="UP001221142">
    <property type="component" value="Unassembled WGS sequence"/>
</dbReference>
<evidence type="ECO:0000313" key="2">
    <source>
        <dbReference type="Proteomes" id="UP001221142"/>
    </source>
</evidence>
<sequence length="84" mass="9395">MCLEEVVTDRHTACGHLVVIYPTGNTTDCGNGRCKTSSAHTHTAPDCGCVAHHRYDPRIRNVFRTFCPTCQEAMEPPPSSHRRR</sequence>
<comment type="caution">
    <text evidence="1">The sequence shown here is derived from an EMBL/GenBank/DDBJ whole genome shotgun (WGS) entry which is preliminary data.</text>
</comment>
<evidence type="ECO:0000313" key="1">
    <source>
        <dbReference type="EMBL" id="KAJ7619470.1"/>
    </source>
</evidence>
<protein>
    <submittedName>
        <fullName evidence="1">Uncharacterized protein</fullName>
    </submittedName>
</protein>
<gene>
    <name evidence="1" type="ORF">FB45DRAFT_930874</name>
</gene>
<reference evidence="1" key="1">
    <citation type="submission" date="2023-03" db="EMBL/GenBank/DDBJ databases">
        <title>Massive genome expansion in bonnet fungi (Mycena s.s.) driven by repeated elements and novel gene families across ecological guilds.</title>
        <authorList>
            <consortium name="Lawrence Berkeley National Laboratory"/>
            <person name="Harder C.B."/>
            <person name="Miyauchi S."/>
            <person name="Viragh M."/>
            <person name="Kuo A."/>
            <person name="Thoen E."/>
            <person name="Andreopoulos B."/>
            <person name="Lu D."/>
            <person name="Skrede I."/>
            <person name="Drula E."/>
            <person name="Henrissat B."/>
            <person name="Morin E."/>
            <person name="Kohler A."/>
            <person name="Barry K."/>
            <person name="LaButti K."/>
            <person name="Morin E."/>
            <person name="Salamov A."/>
            <person name="Lipzen A."/>
            <person name="Mereny Z."/>
            <person name="Hegedus B."/>
            <person name="Baldrian P."/>
            <person name="Stursova M."/>
            <person name="Weitz H."/>
            <person name="Taylor A."/>
            <person name="Grigoriev I.V."/>
            <person name="Nagy L.G."/>
            <person name="Martin F."/>
            <person name="Kauserud H."/>
        </authorList>
    </citation>
    <scope>NUCLEOTIDE SEQUENCE</scope>
    <source>
        <strain evidence="1">9284</strain>
    </source>
</reference>